<protein>
    <submittedName>
        <fullName evidence="2">Uncharacterized protein</fullName>
    </submittedName>
</protein>
<keyword evidence="1" id="KW-0472">Membrane</keyword>
<feature type="transmembrane region" description="Helical" evidence="1">
    <location>
        <begin position="20"/>
        <end position="42"/>
    </location>
</feature>
<keyword evidence="1" id="KW-0812">Transmembrane</keyword>
<sequence length="187" mass="22005">MLSSNKLNYIEGVQKHAKRVATTTIVLSVIVLTILIIIHTIINHRKLADIIYNPFFSVIVLILSFFFFILYRGKQRALKLQKLIEQMSEEEFLFLLQIQSSLSFHYKYAPTFVLCCEQLYLFTPFKIKNIDPKKAEKVRWHYARGGSLLVEIQSPETTKFEVYNSVYPYFTSLIEMYNPNADIEKYE</sequence>
<gene>
    <name evidence="2" type="ORF">CGC59_09935</name>
</gene>
<proteinExistence type="predicted"/>
<accession>A0A250F7L4</accession>
<name>A0A250F7L4_CAPSP</name>
<keyword evidence="1" id="KW-1133">Transmembrane helix</keyword>
<organism evidence="2 3">
    <name type="scientific">Capnocytophaga sputigena</name>
    <dbReference type="NCBI Taxonomy" id="1019"/>
    <lineage>
        <taxon>Bacteria</taxon>
        <taxon>Pseudomonadati</taxon>
        <taxon>Bacteroidota</taxon>
        <taxon>Flavobacteriia</taxon>
        <taxon>Flavobacteriales</taxon>
        <taxon>Flavobacteriaceae</taxon>
        <taxon>Capnocytophaga</taxon>
    </lineage>
</organism>
<feature type="transmembrane region" description="Helical" evidence="1">
    <location>
        <begin position="54"/>
        <end position="71"/>
    </location>
</feature>
<reference evidence="3" key="1">
    <citation type="submission" date="2017-06" db="EMBL/GenBank/DDBJ databases">
        <title>Capnocytophaga spp. assemblies.</title>
        <authorList>
            <person name="Gulvik C.A."/>
        </authorList>
    </citation>
    <scope>NUCLEOTIDE SEQUENCE [LARGE SCALE GENOMIC DNA]</scope>
    <source>
        <strain evidence="3">H4486</strain>
    </source>
</reference>
<dbReference type="AlphaFoldDB" id="A0A250F7L4"/>
<dbReference type="Proteomes" id="UP000217334">
    <property type="component" value="Chromosome"/>
</dbReference>
<evidence type="ECO:0000256" key="1">
    <source>
        <dbReference type="SAM" id="Phobius"/>
    </source>
</evidence>
<dbReference type="EMBL" id="CP022383">
    <property type="protein sequence ID" value="ATA79976.1"/>
    <property type="molecule type" value="Genomic_DNA"/>
</dbReference>
<evidence type="ECO:0000313" key="3">
    <source>
        <dbReference type="Proteomes" id="UP000217334"/>
    </source>
</evidence>
<evidence type="ECO:0000313" key="2">
    <source>
        <dbReference type="EMBL" id="ATA79976.1"/>
    </source>
</evidence>